<dbReference type="PANTHER" id="PTHR47027">
    <property type="entry name" value="REVERSE TRANSCRIPTASE DOMAIN-CONTAINING PROTEIN"/>
    <property type="match status" value="1"/>
</dbReference>
<evidence type="ECO:0000313" key="2">
    <source>
        <dbReference type="Proteomes" id="UP000299102"/>
    </source>
</evidence>
<dbReference type="Proteomes" id="UP000299102">
    <property type="component" value="Unassembled WGS sequence"/>
</dbReference>
<organism evidence="1 2">
    <name type="scientific">Eumeta variegata</name>
    <name type="common">Bagworm moth</name>
    <name type="synonym">Eumeta japonica</name>
    <dbReference type="NCBI Taxonomy" id="151549"/>
    <lineage>
        <taxon>Eukaryota</taxon>
        <taxon>Metazoa</taxon>
        <taxon>Ecdysozoa</taxon>
        <taxon>Arthropoda</taxon>
        <taxon>Hexapoda</taxon>
        <taxon>Insecta</taxon>
        <taxon>Pterygota</taxon>
        <taxon>Neoptera</taxon>
        <taxon>Endopterygota</taxon>
        <taxon>Lepidoptera</taxon>
        <taxon>Glossata</taxon>
        <taxon>Ditrysia</taxon>
        <taxon>Tineoidea</taxon>
        <taxon>Psychidae</taxon>
        <taxon>Oiketicinae</taxon>
        <taxon>Eumeta</taxon>
    </lineage>
</organism>
<gene>
    <name evidence="1" type="ORF">EVAR_60261_1</name>
</gene>
<name>A0A4C1Z3W0_EUMVA</name>
<dbReference type="EMBL" id="BGZK01001517">
    <property type="protein sequence ID" value="GBP81549.1"/>
    <property type="molecule type" value="Genomic_DNA"/>
</dbReference>
<dbReference type="OrthoDB" id="425681at2759"/>
<accession>A0A4C1Z3W0</accession>
<dbReference type="STRING" id="151549.A0A4C1Z3W0"/>
<evidence type="ECO:0000313" key="1">
    <source>
        <dbReference type="EMBL" id="GBP81549.1"/>
    </source>
</evidence>
<proteinExistence type="predicted"/>
<keyword evidence="2" id="KW-1185">Reference proteome</keyword>
<dbReference type="AlphaFoldDB" id="A0A4C1Z3W0"/>
<comment type="caution">
    <text evidence="1">The sequence shown here is derived from an EMBL/GenBank/DDBJ whole genome shotgun (WGS) entry which is preliminary data.</text>
</comment>
<protein>
    <submittedName>
        <fullName evidence="1">Uncharacterized protein</fullName>
    </submittedName>
</protein>
<sequence length="196" mass="22786">MKVNVGKTKVMVFQRGESTTKCDIVIEDENVEQVKEFVYLDNLFTNDRKHDRDIKRKVNAGNEINGALLAIMNSKSDSRQVRLAIHNGFSILTCMYGSGTKIWKKNGRRINAVEMRSLRSMCRVSRKDRCRNSHVREWCGLKENLVTGMLRWIGYLERMNESRLTKQIYRANVCDEKIDRGRLRKSYADHIGGILK</sequence>
<reference evidence="1 2" key="1">
    <citation type="journal article" date="2019" name="Commun. Biol.">
        <title>The bagworm genome reveals a unique fibroin gene that provides high tensile strength.</title>
        <authorList>
            <person name="Kono N."/>
            <person name="Nakamura H."/>
            <person name="Ohtoshi R."/>
            <person name="Tomita M."/>
            <person name="Numata K."/>
            <person name="Arakawa K."/>
        </authorList>
    </citation>
    <scope>NUCLEOTIDE SEQUENCE [LARGE SCALE GENOMIC DNA]</scope>
</reference>
<dbReference type="PANTHER" id="PTHR47027:SF30">
    <property type="entry name" value="THAP-TYPE DOMAIN-CONTAINING PROTEIN"/>
    <property type="match status" value="1"/>
</dbReference>